<keyword evidence="3" id="KW-1185">Reference proteome</keyword>
<evidence type="ECO:0000256" key="1">
    <source>
        <dbReference type="SAM" id="SignalP"/>
    </source>
</evidence>
<dbReference type="Gene3D" id="1.10.8.1040">
    <property type="match status" value="1"/>
</dbReference>
<evidence type="ECO:0008006" key="4">
    <source>
        <dbReference type="Google" id="ProtNLM"/>
    </source>
</evidence>
<organism evidence="2 3">
    <name type="scientific">Sulfurovum indicum</name>
    <dbReference type="NCBI Taxonomy" id="2779528"/>
    <lineage>
        <taxon>Bacteria</taxon>
        <taxon>Pseudomonadati</taxon>
        <taxon>Campylobacterota</taxon>
        <taxon>Epsilonproteobacteria</taxon>
        <taxon>Campylobacterales</taxon>
        <taxon>Sulfurovaceae</taxon>
        <taxon>Sulfurovum</taxon>
    </lineage>
</organism>
<dbReference type="KEGG" id="sinu:IMZ28_02985"/>
<evidence type="ECO:0000313" key="2">
    <source>
        <dbReference type="EMBL" id="QOR62459.1"/>
    </source>
</evidence>
<keyword evidence="1" id="KW-0732">Signal</keyword>
<feature type="signal peptide" evidence="1">
    <location>
        <begin position="1"/>
        <end position="21"/>
    </location>
</feature>
<gene>
    <name evidence="2" type="ORF">IMZ28_02985</name>
</gene>
<dbReference type="Gene3D" id="6.10.140.970">
    <property type="match status" value="1"/>
</dbReference>
<dbReference type="AlphaFoldDB" id="A0A7M1S6X7"/>
<reference evidence="2 3" key="1">
    <citation type="submission" date="2020-10" db="EMBL/GenBank/DDBJ databases">
        <title>The genome of sulfurovum sp.</title>
        <authorList>
            <person name="Xie S."/>
            <person name="Shao Z."/>
            <person name="Jiang L."/>
        </authorList>
    </citation>
    <scope>NUCLEOTIDE SEQUENCE [LARGE SCALE GENOMIC DNA]</scope>
    <source>
        <strain evidence="2 3">ST-419</strain>
    </source>
</reference>
<proteinExistence type="predicted"/>
<dbReference type="Proteomes" id="UP000595074">
    <property type="component" value="Chromosome"/>
</dbReference>
<dbReference type="EMBL" id="CP063164">
    <property type="protein sequence ID" value="QOR62459.1"/>
    <property type="molecule type" value="Genomic_DNA"/>
</dbReference>
<sequence>MKKIVVAIGLSSGLLIQSASADALKNSLSGMLNKKEETPAMVNLNGISLGSKPDRVKPKTRSAKAVIATVNGMEIVKKEADNYLSKRTKGKIKDFDLLPKKQRLALVKELALPMLLAEKAKKELSSEEKDAVLSRVWMQKSVAATNVPDEQVRAAYEKIKAQAKAQSALQQIPPFEAVKDRIKLQIIEQQVVAQLLNGAKIRVEPSSDTIAGYVGMMALTIDEVNKALQIRTNGKMTWATLPEKERKRVLQMVAPAKLIALAAKNGLSNEEQDTALANYWMQKKLSRISVTDEEAKRRYEKIKKMAKRSQNKKKLPEYTELEKSLKMQIAQEKFIEKLTKKAKITLK</sequence>
<evidence type="ECO:0000313" key="3">
    <source>
        <dbReference type="Proteomes" id="UP000595074"/>
    </source>
</evidence>
<name>A0A7M1S6X7_9BACT</name>
<dbReference type="RefSeq" id="WP_197549269.1">
    <property type="nucleotide sequence ID" value="NZ_CP063164.1"/>
</dbReference>
<accession>A0A7M1S6X7</accession>
<feature type="chain" id="PRO_5029453329" description="PpiC domain-containing protein" evidence="1">
    <location>
        <begin position="22"/>
        <end position="347"/>
    </location>
</feature>
<protein>
    <recommendedName>
        <fullName evidence="4">PpiC domain-containing protein</fullName>
    </recommendedName>
</protein>